<feature type="transmembrane region" description="Helical" evidence="7">
    <location>
        <begin position="223"/>
        <end position="246"/>
    </location>
</feature>
<feature type="compositionally biased region" description="Basic and acidic residues" evidence="8">
    <location>
        <begin position="1"/>
        <end position="11"/>
    </location>
</feature>
<keyword evidence="6 7" id="KW-0472">Membrane</keyword>
<keyword evidence="5 7" id="KW-1133">Transmembrane helix</keyword>
<protein>
    <submittedName>
        <fullName evidence="10">ABC transporter permease</fullName>
    </submittedName>
</protein>
<feature type="domain" description="ABC transmembrane type-1" evidence="9">
    <location>
        <begin position="91"/>
        <end position="299"/>
    </location>
</feature>
<dbReference type="RefSeq" id="WP_286345493.1">
    <property type="nucleotide sequence ID" value="NZ_AP027732.1"/>
</dbReference>
<evidence type="ECO:0000256" key="5">
    <source>
        <dbReference type="ARBA" id="ARBA00022989"/>
    </source>
</evidence>
<comment type="similarity">
    <text evidence="7">Belongs to the binding-protein-dependent transport system permease family.</text>
</comment>
<keyword evidence="2 7" id="KW-0813">Transport</keyword>
<dbReference type="Pfam" id="PF00528">
    <property type="entry name" value="BPD_transp_1"/>
    <property type="match status" value="1"/>
</dbReference>
<dbReference type="InterPro" id="IPR000515">
    <property type="entry name" value="MetI-like"/>
</dbReference>
<evidence type="ECO:0000256" key="7">
    <source>
        <dbReference type="RuleBase" id="RU363032"/>
    </source>
</evidence>
<dbReference type="PROSITE" id="PS50928">
    <property type="entry name" value="ABC_TM1"/>
    <property type="match status" value="1"/>
</dbReference>
<evidence type="ECO:0000256" key="3">
    <source>
        <dbReference type="ARBA" id="ARBA00022475"/>
    </source>
</evidence>
<evidence type="ECO:0000256" key="1">
    <source>
        <dbReference type="ARBA" id="ARBA00004651"/>
    </source>
</evidence>
<dbReference type="EMBL" id="AP027732">
    <property type="protein sequence ID" value="BDZ48529.1"/>
    <property type="molecule type" value="Genomic_DNA"/>
</dbReference>
<feature type="transmembrane region" description="Helical" evidence="7">
    <location>
        <begin position="175"/>
        <end position="196"/>
    </location>
</feature>
<dbReference type="PANTHER" id="PTHR43005:SF1">
    <property type="entry name" value="SPERMIDINE_PUTRESCINE TRANSPORT SYSTEM PERMEASE PROTEIN"/>
    <property type="match status" value="1"/>
</dbReference>
<name>A0ABM8GJF9_9MICO</name>
<feature type="transmembrane region" description="Helical" evidence="7">
    <location>
        <begin position="125"/>
        <end position="145"/>
    </location>
</feature>
<organism evidence="10 11">
    <name type="scientific">Frondihabitans sucicola</name>
    <dbReference type="NCBI Taxonomy" id="1268041"/>
    <lineage>
        <taxon>Bacteria</taxon>
        <taxon>Bacillati</taxon>
        <taxon>Actinomycetota</taxon>
        <taxon>Actinomycetes</taxon>
        <taxon>Micrococcales</taxon>
        <taxon>Microbacteriaceae</taxon>
        <taxon>Frondihabitans</taxon>
    </lineage>
</organism>
<feature type="region of interest" description="Disordered" evidence="8">
    <location>
        <begin position="1"/>
        <end position="22"/>
    </location>
</feature>
<dbReference type="CDD" id="cd06261">
    <property type="entry name" value="TM_PBP2"/>
    <property type="match status" value="1"/>
</dbReference>
<proteinExistence type="inferred from homology"/>
<gene>
    <name evidence="10" type="ORF">GCM10025867_07700</name>
</gene>
<accession>A0ABM8GJF9</accession>
<evidence type="ECO:0000313" key="11">
    <source>
        <dbReference type="Proteomes" id="UP001321486"/>
    </source>
</evidence>
<reference evidence="11" key="1">
    <citation type="journal article" date="2019" name="Int. J. Syst. Evol. Microbiol.">
        <title>The Global Catalogue of Microorganisms (GCM) 10K type strain sequencing project: providing services to taxonomists for standard genome sequencing and annotation.</title>
        <authorList>
            <consortium name="The Broad Institute Genomics Platform"/>
            <consortium name="The Broad Institute Genome Sequencing Center for Infectious Disease"/>
            <person name="Wu L."/>
            <person name="Ma J."/>
        </authorList>
    </citation>
    <scope>NUCLEOTIDE SEQUENCE [LARGE SCALE GENOMIC DNA]</scope>
    <source>
        <strain evidence="11">NBRC 108728</strain>
    </source>
</reference>
<dbReference type="Gene3D" id="1.10.3720.10">
    <property type="entry name" value="MetI-like"/>
    <property type="match status" value="1"/>
</dbReference>
<feature type="transmembrane region" description="Helical" evidence="7">
    <location>
        <begin position="32"/>
        <end position="54"/>
    </location>
</feature>
<keyword evidence="4 7" id="KW-0812">Transmembrane</keyword>
<dbReference type="Proteomes" id="UP001321486">
    <property type="component" value="Chromosome"/>
</dbReference>
<keyword evidence="11" id="KW-1185">Reference proteome</keyword>
<evidence type="ECO:0000256" key="6">
    <source>
        <dbReference type="ARBA" id="ARBA00023136"/>
    </source>
</evidence>
<comment type="subcellular location">
    <subcellularLocation>
        <location evidence="1 7">Cell membrane</location>
        <topology evidence="1 7">Multi-pass membrane protein</topology>
    </subcellularLocation>
</comment>
<evidence type="ECO:0000256" key="8">
    <source>
        <dbReference type="SAM" id="MobiDB-lite"/>
    </source>
</evidence>
<feature type="transmembrane region" description="Helical" evidence="7">
    <location>
        <begin position="281"/>
        <end position="303"/>
    </location>
</feature>
<evidence type="ECO:0000256" key="4">
    <source>
        <dbReference type="ARBA" id="ARBA00022692"/>
    </source>
</evidence>
<dbReference type="SUPFAM" id="SSF161098">
    <property type="entry name" value="MetI-like"/>
    <property type="match status" value="1"/>
</dbReference>
<dbReference type="SUPFAM" id="SSF160964">
    <property type="entry name" value="MalF N-terminal region-like"/>
    <property type="match status" value="1"/>
</dbReference>
<keyword evidence="3" id="KW-1003">Cell membrane</keyword>
<dbReference type="PANTHER" id="PTHR43005">
    <property type="entry name" value="BLR7065 PROTEIN"/>
    <property type="match status" value="1"/>
</dbReference>
<dbReference type="InterPro" id="IPR035906">
    <property type="entry name" value="MetI-like_sf"/>
</dbReference>
<feature type="transmembrane region" description="Helical" evidence="7">
    <location>
        <begin position="90"/>
        <end position="113"/>
    </location>
</feature>
<evidence type="ECO:0000256" key="2">
    <source>
        <dbReference type="ARBA" id="ARBA00022448"/>
    </source>
</evidence>
<sequence length="312" mass="33439">MSVIAKEKPRAFDSTAGPGPRRSHRLVRKIPLGYLVPAVVILLAFAAYPIFVLVRMAFSDVGPSNIVGVWNWVGFANFGTVFGLPEFWRGLARTAGLAAALLAVNLIVGFLVASVLSTTGRITNVVLGIMVFVWALPPIVSGSVWKFLLDDSGAVNTILHSVGLHPVSWLSSPGLALWTVAAVVAWAGIPFSALILRGGLLAITPEVIEAAAIDGAGYWRTQFAVVLPLLRPTMWILGILTVLYAFKSFDFFYVLTQGGPGTATNTLPVLSYYTAFSNFDMSTGATIAVISMLAVALFAIPYVRSIRQEPEE</sequence>
<evidence type="ECO:0000313" key="10">
    <source>
        <dbReference type="EMBL" id="BDZ48529.1"/>
    </source>
</evidence>
<evidence type="ECO:0000259" key="9">
    <source>
        <dbReference type="PROSITE" id="PS50928"/>
    </source>
</evidence>